<evidence type="ECO:0000256" key="1">
    <source>
        <dbReference type="SAM" id="MobiDB-lite"/>
    </source>
</evidence>
<proteinExistence type="predicted"/>
<comment type="caution">
    <text evidence="2">The sequence shown here is derived from an EMBL/GenBank/DDBJ whole genome shotgun (WGS) entry which is preliminary data.</text>
</comment>
<reference evidence="2" key="3">
    <citation type="submission" date="2023-05" db="EMBL/GenBank/DDBJ databases">
        <authorList>
            <person name="Smith C.H."/>
        </authorList>
    </citation>
    <scope>NUCLEOTIDE SEQUENCE</scope>
    <source>
        <strain evidence="2">CHS0354</strain>
        <tissue evidence="2">Mantle</tissue>
    </source>
</reference>
<feature type="compositionally biased region" description="Basic and acidic residues" evidence="1">
    <location>
        <begin position="37"/>
        <end position="47"/>
    </location>
</feature>
<feature type="non-terminal residue" evidence="2">
    <location>
        <position position="70"/>
    </location>
</feature>
<gene>
    <name evidence="2" type="ORF">CHS0354_009038</name>
</gene>
<protein>
    <submittedName>
        <fullName evidence="2">Uncharacterized protein</fullName>
    </submittedName>
</protein>
<dbReference type="EMBL" id="JAEAOA010000587">
    <property type="protein sequence ID" value="KAK3610590.1"/>
    <property type="molecule type" value="Genomic_DNA"/>
</dbReference>
<sequence length="70" mass="8169">SRPPTPNDRAKSKKISFWDRKNASLSSLELDSQNEITYEKQADERGTPHRKPLRKKSQTPAIMARKEFDR</sequence>
<evidence type="ECO:0000313" key="3">
    <source>
        <dbReference type="Proteomes" id="UP001195483"/>
    </source>
</evidence>
<reference evidence="2" key="1">
    <citation type="journal article" date="2021" name="Genome Biol. Evol.">
        <title>A High-Quality Reference Genome for a Parasitic Bivalve with Doubly Uniparental Inheritance (Bivalvia: Unionida).</title>
        <authorList>
            <person name="Smith C.H."/>
        </authorList>
    </citation>
    <scope>NUCLEOTIDE SEQUENCE</scope>
    <source>
        <strain evidence="2">CHS0354</strain>
    </source>
</reference>
<feature type="region of interest" description="Disordered" evidence="1">
    <location>
        <begin position="37"/>
        <end position="70"/>
    </location>
</feature>
<keyword evidence="3" id="KW-1185">Reference proteome</keyword>
<dbReference type="AlphaFoldDB" id="A0AAE0WEN5"/>
<name>A0AAE0WEN5_9BIVA</name>
<feature type="compositionally biased region" description="Basic residues" evidence="1">
    <location>
        <begin position="48"/>
        <end position="57"/>
    </location>
</feature>
<dbReference type="Proteomes" id="UP001195483">
    <property type="component" value="Unassembled WGS sequence"/>
</dbReference>
<evidence type="ECO:0000313" key="2">
    <source>
        <dbReference type="EMBL" id="KAK3610590.1"/>
    </source>
</evidence>
<reference evidence="2" key="2">
    <citation type="journal article" date="2021" name="Genome Biol. Evol.">
        <title>Developing a high-quality reference genome for a parasitic bivalve with doubly uniparental inheritance (Bivalvia: Unionida).</title>
        <authorList>
            <person name="Smith C.H."/>
        </authorList>
    </citation>
    <scope>NUCLEOTIDE SEQUENCE</scope>
    <source>
        <strain evidence="2">CHS0354</strain>
        <tissue evidence="2">Mantle</tissue>
    </source>
</reference>
<organism evidence="2 3">
    <name type="scientific">Potamilus streckersoni</name>
    <dbReference type="NCBI Taxonomy" id="2493646"/>
    <lineage>
        <taxon>Eukaryota</taxon>
        <taxon>Metazoa</taxon>
        <taxon>Spiralia</taxon>
        <taxon>Lophotrochozoa</taxon>
        <taxon>Mollusca</taxon>
        <taxon>Bivalvia</taxon>
        <taxon>Autobranchia</taxon>
        <taxon>Heteroconchia</taxon>
        <taxon>Palaeoheterodonta</taxon>
        <taxon>Unionida</taxon>
        <taxon>Unionoidea</taxon>
        <taxon>Unionidae</taxon>
        <taxon>Ambleminae</taxon>
        <taxon>Lampsilini</taxon>
        <taxon>Potamilus</taxon>
    </lineage>
</organism>
<feature type="non-terminal residue" evidence="2">
    <location>
        <position position="1"/>
    </location>
</feature>
<accession>A0AAE0WEN5</accession>